<dbReference type="Proteomes" id="UP000789595">
    <property type="component" value="Unassembled WGS sequence"/>
</dbReference>
<reference evidence="17" key="1">
    <citation type="submission" date="2021-11" db="EMBL/GenBank/DDBJ databases">
        <authorList>
            <consortium name="Genoscope - CEA"/>
            <person name="William W."/>
        </authorList>
    </citation>
    <scope>NUCLEOTIDE SEQUENCE</scope>
</reference>
<dbReference type="OrthoDB" id="3176171at2759"/>
<feature type="repeat" description="ANK" evidence="9">
    <location>
        <begin position="1695"/>
        <end position="1727"/>
    </location>
</feature>
<evidence type="ECO:0000256" key="1">
    <source>
        <dbReference type="ARBA" id="ARBA00004245"/>
    </source>
</evidence>
<keyword evidence="12" id="KW-0175">Coiled coil</keyword>
<keyword evidence="6 10" id="KW-0505">Motor protein</keyword>
<evidence type="ECO:0000256" key="10">
    <source>
        <dbReference type="PROSITE-ProRule" id="PRU00283"/>
    </source>
</evidence>
<dbReference type="PANTHER" id="PTHR47970:SF12">
    <property type="entry name" value="KINESIN FAMILY MEMBER 11"/>
    <property type="match status" value="1"/>
</dbReference>
<keyword evidence="11" id="KW-0863">Zinc-finger</keyword>
<comment type="caution">
    <text evidence="17">The sequence shown here is derived from an EMBL/GenBank/DDBJ whole genome shotgun (WGS) entry which is preliminary data.</text>
</comment>
<dbReference type="InterPro" id="IPR001752">
    <property type="entry name" value="Kinesin_motor_dom"/>
</dbReference>
<feature type="compositionally biased region" description="Pro residues" evidence="13">
    <location>
        <begin position="1522"/>
        <end position="1531"/>
    </location>
</feature>
<dbReference type="InterPro" id="IPR002110">
    <property type="entry name" value="Ankyrin_rpt"/>
</dbReference>
<dbReference type="GO" id="GO:0008574">
    <property type="term" value="F:plus-end-directed microtubule motor activity"/>
    <property type="evidence" value="ECO:0007669"/>
    <property type="project" value="TreeGrafter"/>
</dbReference>
<dbReference type="GO" id="GO:0008017">
    <property type="term" value="F:microtubule binding"/>
    <property type="evidence" value="ECO:0007669"/>
    <property type="project" value="InterPro"/>
</dbReference>
<gene>
    <name evidence="17" type="ORF">PECAL_6P12980</name>
</gene>
<evidence type="ECO:0000256" key="3">
    <source>
        <dbReference type="ARBA" id="ARBA00022701"/>
    </source>
</evidence>
<accession>A0A8J2X4X7</accession>
<dbReference type="SUPFAM" id="SSF103657">
    <property type="entry name" value="BAR/IMD domain-like"/>
    <property type="match status" value="1"/>
</dbReference>
<dbReference type="Pfam" id="PF00225">
    <property type="entry name" value="Kinesin"/>
    <property type="match status" value="1"/>
</dbReference>
<organism evidence="17 18">
    <name type="scientific">Pelagomonas calceolata</name>
    <dbReference type="NCBI Taxonomy" id="35677"/>
    <lineage>
        <taxon>Eukaryota</taxon>
        <taxon>Sar</taxon>
        <taxon>Stramenopiles</taxon>
        <taxon>Ochrophyta</taxon>
        <taxon>Pelagophyceae</taxon>
        <taxon>Pelagomonadales</taxon>
        <taxon>Pelagomonadaceae</taxon>
        <taxon>Pelagomonas</taxon>
    </lineage>
</organism>
<dbReference type="PROSITE" id="PS00411">
    <property type="entry name" value="KINESIN_MOTOR_1"/>
    <property type="match status" value="1"/>
</dbReference>
<dbReference type="PROSITE" id="PS50297">
    <property type="entry name" value="ANK_REP_REGION"/>
    <property type="match status" value="1"/>
</dbReference>
<dbReference type="InterPro" id="IPR027417">
    <property type="entry name" value="P-loop_NTPase"/>
</dbReference>
<dbReference type="EMBL" id="CAKKNE010000006">
    <property type="protein sequence ID" value="CAH0379669.1"/>
    <property type="molecule type" value="Genomic_DNA"/>
</dbReference>
<keyword evidence="3" id="KW-0493">Microtubule</keyword>
<comment type="subcellular location">
    <subcellularLocation>
        <location evidence="1">Cytoplasm</location>
        <location evidence="1">Cytoskeleton</location>
    </subcellularLocation>
</comment>
<dbReference type="InterPro" id="IPR001849">
    <property type="entry name" value="PH_domain"/>
</dbReference>
<feature type="domain" description="Kinesin motor" evidence="15">
    <location>
        <begin position="9"/>
        <end position="360"/>
    </location>
</feature>
<feature type="compositionally biased region" description="Polar residues" evidence="13">
    <location>
        <begin position="1482"/>
        <end position="1499"/>
    </location>
</feature>
<feature type="domain" description="Arf-GAP" evidence="16">
    <location>
        <begin position="1539"/>
        <end position="1660"/>
    </location>
</feature>
<dbReference type="PRINTS" id="PR00380">
    <property type="entry name" value="KINESINHEAVY"/>
</dbReference>
<evidence type="ECO:0000313" key="18">
    <source>
        <dbReference type="Proteomes" id="UP000789595"/>
    </source>
</evidence>
<dbReference type="GO" id="GO:0051231">
    <property type="term" value="P:spindle elongation"/>
    <property type="evidence" value="ECO:0007669"/>
    <property type="project" value="TreeGrafter"/>
</dbReference>
<evidence type="ECO:0000313" key="17">
    <source>
        <dbReference type="EMBL" id="CAH0379669.1"/>
    </source>
</evidence>
<dbReference type="PROSITE" id="PS50115">
    <property type="entry name" value="ARFGAP"/>
    <property type="match status" value="1"/>
</dbReference>
<dbReference type="GO" id="GO:0090307">
    <property type="term" value="P:mitotic spindle assembly"/>
    <property type="evidence" value="ECO:0007669"/>
    <property type="project" value="TreeGrafter"/>
</dbReference>
<evidence type="ECO:0000256" key="5">
    <source>
        <dbReference type="ARBA" id="ARBA00022840"/>
    </source>
</evidence>
<evidence type="ECO:0000256" key="4">
    <source>
        <dbReference type="ARBA" id="ARBA00022741"/>
    </source>
</evidence>
<feature type="region of interest" description="Disordered" evidence="13">
    <location>
        <begin position="977"/>
        <end position="1022"/>
    </location>
</feature>
<evidence type="ECO:0000256" key="9">
    <source>
        <dbReference type="PROSITE-ProRule" id="PRU00023"/>
    </source>
</evidence>
<evidence type="ECO:0000256" key="7">
    <source>
        <dbReference type="ARBA" id="ARBA00023212"/>
    </source>
</evidence>
<evidence type="ECO:0000259" key="14">
    <source>
        <dbReference type="PROSITE" id="PS50003"/>
    </source>
</evidence>
<dbReference type="InterPro" id="IPR001164">
    <property type="entry name" value="ArfGAP_dom"/>
</dbReference>
<feature type="binding site" evidence="10">
    <location>
        <begin position="93"/>
        <end position="100"/>
    </location>
    <ligand>
        <name>ATP</name>
        <dbReference type="ChEBI" id="CHEBI:30616"/>
    </ligand>
</feature>
<evidence type="ECO:0000256" key="12">
    <source>
        <dbReference type="SAM" id="Coils"/>
    </source>
</evidence>
<dbReference type="Gene3D" id="1.10.220.150">
    <property type="entry name" value="Arf GTPase activating protein"/>
    <property type="match status" value="1"/>
</dbReference>
<dbReference type="InterPro" id="IPR011993">
    <property type="entry name" value="PH-like_dom_sf"/>
</dbReference>
<dbReference type="InterPro" id="IPR019821">
    <property type="entry name" value="Kinesin_motor_CS"/>
</dbReference>
<evidence type="ECO:0000256" key="13">
    <source>
        <dbReference type="SAM" id="MobiDB-lite"/>
    </source>
</evidence>
<sequence>MAEDQTSQNLTVAVRVRPLSATEQKRKVAKVVQSSGNRVIVTHGPGGRGPDRTYNYDRVFSPYAAQEHVFESLVSPVVDEVLRGFNCTVFAYGPTGTGKTHTMEGTSEDAGLAPRCAKALFARLEKQKTKAGEADFQIKASCLEIYNEELSDLFAIDDEPSQRTTSAAMALHTKPNPQKRPLRLVEAANKSGVTCANLEEVVCGDVDACLKALQKGASNRRIASTKCNDKSSRSHALYTLKVCVRSLTEDGRDLIVNGQLNLVDLAGSECVGRSGATDKRAREAGSINQSLLTLGRVITALVSAGESKYVPYRDSKLTRLLQDSLGGKAKTTLIATVAPGKDCVEETLSTLQYALRARSIQNRPEQHARYHGKAIVRAHAREVDELQRLLACQREKNGGIYVDGDQWESMQGELASRKAELEELGEELANARIQALEAEKKLDDAREEADAQRELRVSAEKARDEALEGKRLAEEAHRAEVRAHSDTKKVLEAHQRNERVLLQHGALLKGHVREAAQDLDASAEELQQWRQALDDTVTKCKATASSLSDERKPALTEAVAALEAALERQSKDAERARASLEKGASTALQECVDALREGPVASLCRAVKAAAAEDLDLASQRRDRVATMMRDAVDGIGNVQKASETMADNAKGRAQRISHILNEARQALDRAKAHMEESGASVMEKAAEGAEKVIEAARPCVARVDEAAAARQAFAEAREIALQAFRAQEAEAREQRRAELEKTLAAWEASSEERAADFADALAKTEADASAKLAAADDVQRTALSTLTDETVPAFVAEVQGDVTRLVERCGDDLDAVSGDLPLDQVASFQSDLDGAAVSSIAAAASKAGEAASVEAGDLDACETEACGAARITKADALMATAAEAARAANENLAGACEASAAALHDAAASAARASKEAAQRHAVVVSGAVDAAATLGEEAAATAAARAEASVPREGAPHVARSDSVALDPTPPAAQILAADAPPPAPPVVRAPAAENVPPAAPPVKAPPAPPAKGILSRRPEGLPPLHIQDLAFSNESPRFRAGYDWHRQELQIADEHLERLTSGSQAVVRALQVLGSASGRLAADLERTPAVFQALPVTARLAGVLQDLASAGDVLAESLDLSLRTPLDALRSDVSRIDDKKRACDRADDQASSTEADLLRGDWRRVERDVLRGEKLRSRGEESDLPRSIAAVVDQRARNCAESRRLAELRRFELARFTSSLRRRTGLVLAEAALAALCSLRAFHAQAAHAVSDATTAAHAAHTTIANACDAERAPWDYRMLKLQETLNAMPHLSSQNSSFVKAHEGQPVDDLLRAAESAYGTYDVESRLSSLYAPSQTSSSLEGYLWCQTVGIRSGPWQRRYFLLGSAELRVSKSEPSTIGGLLSAALARELSEDEMRQNNDDETELVATLLLSSVKTCTTARCAFEVRSAHGSPLRLQARGDADLTRWTQAITKAIADQLTRTPKASKKVATPAPVMTKTPSSKSPFLRRTVSTSPAPLPKQGELLRSFSSPEMNDRPYTPPPPPPAASPTGIREAARLRRVAAVEALSTTCCDCGAKRPEWAVINRGCLVCLRCSGVHRSLGTHVSKVRSLRLDRLSDATLRFLEAVGNDRCNEVFEAALAPDMKPRQNTDSKRLQAFIRAKWAQRAYVSSDGVDPDGALRDAVSSSDVLSALAALAAAPDPSALLARRDGGEAPLHLAAQKGDLVVAALLVLNGDSGELLNAVDAEGRRPHDLLSGDAAEALAELLRPR</sequence>
<dbReference type="SUPFAM" id="SSF57863">
    <property type="entry name" value="ArfGap/RecO-like zinc finger"/>
    <property type="match status" value="1"/>
</dbReference>
<evidence type="ECO:0000256" key="11">
    <source>
        <dbReference type="PROSITE-ProRule" id="PRU00288"/>
    </source>
</evidence>
<dbReference type="SUPFAM" id="SSF52540">
    <property type="entry name" value="P-loop containing nucleoside triphosphate hydrolases"/>
    <property type="match status" value="1"/>
</dbReference>
<keyword evidence="2" id="KW-0963">Cytoplasm</keyword>
<dbReference type="Gene3D" id="2.30.29.30">
    <property type="entry name" value="Pleckstrin-homology domain (PH domain)/Phosphotyrosine-binding domain (PTB)"/>
    <property type="match status" value="1"/>
</dbReference>
<dbReference type="Pfam" id="PF01412">
    <property type="entry name" value="ArfGap"/>
    <property type="match status" value="1"/>
</dbReference>
<dbReference type="GO" id="GO:0005876">
    <property type="term" value="C:spindle microtubule"/>
    <property type="evidence" value="ECO:0007669"/>
    <property type="project" value="TreeGrafter"/>
</dbReference>
<keyword evidence="11" id="KW-0862">Zinc</keyword>
<dbReference type="InterPro" id="IPR036961">
    <property type="entry name" value="Kinesin_motor_dom_sf"/>
</dbReference>
<dbReference type="SMART" id="SM00233">
    <property type="entry name" value="PH"/>
    <property type="match status" value="1"/>
</dbReference>
<dbReference type="FunFam" id="3.40.850.10:FF:000019">
    <property type="entry name" value="Kinesin-like protein KIN-5D"/>
    <property type="match status" value="1"/>
</dbReference>
<keyword evidence="7" id="KW-0206">Cytoskeleton</keyword>
<evidence type="ECO:0000259" key="16">
    <source>
        <dbReference type="PROSITE" id="PS50115"/>
    </source>
</evidence>
<feature type="domain" description="PH" evidence="14">
    <location>
        <begin position="1341"/>
        <end position="1460"/>
    </location>
</feature>
<dbReference type="GO" id="GO:0005524">
    <property type="term" value="F:ATP binding"/>
    <property type="evidence" value="ECO:0007669"/>
    <property type="project" value="UniProtKB-UniRule"/>
</dbReference>
<dbReference type="GO" id="GO:0008270">
    <property type="term" value="F:zinc ion binding"/>
    <property type="evidence" value="ECO:0007669"/>
    <property type="project" value="UniProtKB-KW"/>
</dbReference>
<feature type="compositionally biased region" description="Pro residues" evidence="13">
    <location>
        <begin position="1000"/>
        <end position="1012"/>
    </location>
</feature>
<proteinExistence type="inferred from homology"/>
<dbReference type="GO" id="GO:0072686">
    <property type="term" value="C:mitotic spindle"/>
    <property type="evidence" value="ECO:0007669"/>
    <property type="project" value="TreeGrafter"/>
</dbReference>
<keyword evidence="5 10" id="KW-0067">ATP-binding</keyword>
<dbReference type="SMART" id="SM00105">
    <property type="entry name" value="ArfGap"/>
    <property type="match status" value="1"/>
</dbReference>
<name>A0A8J2X4X7_9STRA</name>
<evidence type="ECO:0000256" key="8">
    <source>
        <dbReference type="ARBA" id="ARBA00034704"/>
    </source>
</evidence>
<keyword evidence="18" id="KW-1185">Reference proteome</keyword>
<dbReference type="Gene3D" id="1.20.1270.60">
    <property type="entry name" value="Arfaptin homology (AH) domain/BAR domain"/>
    <property type="match status" value="1"/>
</dbReference>
<dbReference type="InterPro" id="IPR047149">
    <property type="entry name" value="KIF11-like"/>
</dbReference>
<feature type="coiled-coil region" evidence="12">
    <location>
        <begin position="722"/>
        <end position="750"/>
    </location>
</feature>
<comment type="similarity">
    <text evidence="8">Belongs to the TRAFAC class myosin-kinesin ATPase superfamily. Kinesin family. KIN-5/BimC subfamily.</text>
</comment>
<evidence type="ECO:0000259" key="15">
    <source>
        <dbReference type="PROSITE" id="PS50067"/>
    </source>
</evidence>
<keyword evidence="9" id="KW-0040">ANK repeat</keyword>
<protein>
    <submittedName>
        <fullName evidence="17">Uncharacterized protein</fullName>
    </submittedName>
</protein>
<dbReference type="GO" id="GO:0005096">
    <property type="term" value="F:GTPase activator activity"/>
    <property type="evidence" value="ECO:0007669"/>
    <property type="project" value="InterPro"/>
</dbReference>
<feature type="coiled-coil region" evidence="12">
    <location>
        <begin position="376"/>
        <end position="462"/>
    </location>
</feature>
<evidence type="ECO:0000256" key="6">
    <source>
        <dbReference type="ARBA" id="ARBA00023175"/>
    </source>
</evidence>
<dbReference type="PROSITE" id="PS50067">
    <property type="entry name" value="KINESIN_MOTOR_2"/>
    <property type="match status" value="1"/>
</dbReference>
<dbReference type="InterPro" id="IPR038508">
    <property type="entry name" value="ArfGAP_dom_sf"/>
</dbReference>
<dbReference type="InterPro" id="IPR027267">
    <property type="entry name" value="AH/BAR_dom_sf"/>
</dbReference>
<dbReference type="SUPFAM" id="SSF50729">
    <property type="entry name" value="PH domain-like"/>
    <property type="match status" value="1"/>
</dbReference>
<dbReference type="CDD" id="cd08204">
    <property type="entry name" value="ArfGap"/>
    <property type="match status" value="1"/>
</dbReference>
<keyword evidence="4 10" id="KW-0547">Nucleotide-binding</keyword>
<dbReference type="InterPro" id="IPR037278">
    <property type="entry name" value="ARFGAP/RecO"/>
</dbReference>
<evidence type="ECO:0000256" key="2">
    <source>
        <dbReference type="ARBA" id="ARBA00022490"/>
    </source>
</evidence>
<dbReference type="Gene3D" id="3.40.850.10">
    <property type="entry name" value="Kinesin motor domain"/>
    <property type="match status" value="1"/>
</dbReference>
<dbReference type="GO" id="GO:0007018">
    <property type="term" value="P:microtubule-based movement"/>
    <property type="evidence" value="ECO:0007669"/>
    <property type="project" value="InterPro"/>
</dbReference>
<dbReference type="PROSITE" id="PS50088">
    <property type="entry name" value="ANK_REPEAT"/>
    <property type="match status" value="1"/>
</dbReference>
<keyword evidence="11" id="KW-0479">Metal-binding</keyword>
<feature type="region of interest" description="Disordered" evidence="13">
    <location>
        <begin position="1466"/>
        <end position="1534"/>
    </location>
</feature>
<dbReference type="PROSITE" id="PS50003">
    <property type="entry name" value="PH_DOMAIN"/>
    <property type="match status" value="1"/>
</dbReference>
<dbReference type="SMART" id="SM00129">
    <property type="entry name" value="KISc"/>
    <property type="match status" value="1"/>
</dbReference>
<dbReference type="PANTHER" id="PTHR47970">
    <property type="entry name" value="KINESIN-LIKE PROTEIN KIF11"/>
    <property type="match status" value="1"/>
</dbReference>